<accession>A0A7G2JZ47</accession>
<dbReference type="AlphaFoldDB" id="A0A7G2JZ47"/>
<keyword evidence="4" id="KW-0408">Iron</keyword>
<evidence type="ECO:0000256" key="2">
    <source>
        <dbReference type="ARBA" id="ARBA00022723"/>
    </source>
</evidence>
<proteinExistence type="predicted"/>
<dbReference type="InterPro" id="IPR004017">
    <property type="entry name" value="Cys_rich_dom"/>
</dbReference>
<evidence type="ECO:0000313" key="7">
    <source>
        <dbReference type="EMBL" id="EFA28417.1"/>
    </source>
</evidence>
<dbReference type="EMBL" id="ABFC01000757">
    <property type="protein sequence ID" value="EFA28417.1"/>
    <property type="molecule type" value="Genomic_DNA"/>
</dbReference>
<evidence type="ECO:0000256" key="5">
    <source>
        <dbReference type="ARBA" id="ARBA00023014"/>
    </source>
</evidence>
<dbReference type="GO" id="GO:0004368">
    <property type="term" value="F:glycerol-3-phosphate dehydrogenase (quinone) activity"/>
    <property type="evidence" value="ECO:0007669"/>
    <property type="project" value="UniProtKB-EC"/>
</dbReference>
<dbReference type="PANTHER" id="PTHR32479">
    <property type="entry name" value="GLYCOLATE OXIDASE IRON-SULFUR SUBUNIT"/>
    <property type="match status" value="1"/>
</dbReference>
<keyword evidence="5" id="KW-0411">Iron-sulfur</keyword>
<protein>
    <submittedName>
        <fullName evidence="7">Anaerobic glycerol-3-phosphate dehydrogenase, C subunit</fullName>
        <ecNumber evidence="7">1.1.5.3</ecNumber>
    </submittedName>
</protein>
<dbReference type="Pfam" id="PF02754">
    <property type="entry name" value="CCG"/>
    <property type="match status" value="2"/>
</dbReference>
<reference evidence="7" key="1">
    <citation type="journal article" date="2010" name="Genomics">
        <title>Tracing phylogenomic events leading to diversity of Haemophilus influenzae and the emergence of Brazilian Purpuric Fever (BPF)-associated clones.</title>
        <authorList>
            <person name="Papazisi L."/>
            <person name="Ratnayake S."/>
            <person name="Remortel B.G."/>
            <person name="Bock G.R."/>
            <person name="Liang W."/>
            <person name="Saeed A.I."/>
            <person name="Liu J."/>
            <person name="Fleischmann R.D."/>
            <person name="Kilian M."/>
            <person name="Peterson S.N."/>
        </authorList>
    </citation>
    <scope>NUCLEOTIDE SEQUENCE [LARGE SCALE GENOMIC DNA]</scope>
    <source>
        <strain evidence="7">HK1212</strain>
    </source>
</reference>
<keyword evidence="2" id="KW-0479">Metal-binding</keyword>
<evidence type="ECO:0000256" key="1">
    <source>
        <dbReference type="ARBA" id="ARBA00022485"/>
    </source>
</evidence>
<evidence type="ECO:0000256" key="3">
    <source>
        <dbReference type="ARBA" id="ARBA00022737"/>
    </source>
</evidence>
<feature type="non-terminal residue" evidence="7">
    <location>
        <position position="152"/>
    </location>
</feature>
<dbReference type="GO" id="GO:0046872">
    <property type="term" value="F:metal ion binding"/>
    <property type="evidence" value="ECO:0007669"/>
    <property type="project" value="UniProtKB-KW"/>
</dbReference>
<dbReference type="PANTHER" id="PTHR32479:SF19">
    <property type="entry name" value="ANAEROBIC GLYCEROL-3-PHOSPHATE DEHYDROGENASE SUBUNIT C"/>
    <property type="match status" value="1"/>
</dbReference>
<organism evidence="7">
    <name type="scientific">Haemophilus influenzae HK1212</name>
    <dbReference type="NCBI Taxonomy" id="456482"/>
    <lineage>
        <taxon>Bacteria</taxon>
        <taxon>Pseudomonadati</taxon>
        <taxon>Pseudomonadota</taxon>
        <taxon>Gammaproteobacteria</taxon>
        <taxon>Pasteurellales</taxon>
        <taxon>Pasteurellaceae</taxon>
        <taxon>Haemophilus</taxon>
    </lineage>
</organism>
<keyword evidence="3" id="KW-0677">Repeat</keyword>
<keyword evidence="7" id="KW-0560">Oxidoreductase</keyword>
<feature type="domain" description="Cysteine-rich" evidence="6">
    <location>
        <begin position="100"/>
        <end position="147"/>
    </location>
</feature>
<name>A0A7G2JZ47_HAEIF</name>
<keyword evidence="1" id="KW-0004">4Fe-4S</keyword>
<dbReference type="EC" id="1.1.5.3" evidence="7"/>
<dbReference type="GO" id="GO:0051539">
    <property type="term" value="F:4 iron, 4 sulfur cluster binding"/>
    <property type="evidence" value="ECO:0007669"/>
    <property type="project" value="UniProtKB-KW"/>
</dbReference>
<sequence length="152" mass="17153">MLLEKEKCCGLPLMVNGFPNRARNIAQFNTDYIGKMVDENGIDVISEASSCSLNLRDEYHHILGIDNAKVRPHIHMVTPFLYQLFKEGKTLPLKPLKLRVAYHTACHVDKAGWAPYTLEVLKKIPSLEIIMLPSQCCGIAGTYGFKSENYEI</sequence>
<evidence type="ECO:0000256" key="4">
    <source>
        <dbReference type="ARBA" id="ARBA00023004"/>
    </source>
</evidence>
<feature type="domain" description="Cysteine-rich" evidence="6">
    <location>
        <begin position="4"/>
        <end position="56"/>
    </location>
</feature>
<gene>
    <name evidence="7" type="primary">glpC</name>
    <name evidence="7" type="ORF">HAINFHK1212_1689</name>
</gene>
<comment type="caution">
    <text evidence="7">The sequence shown here is derived from an EMBL/GenBank/DDBJ whole genome shotgun (WGS) entry which is preliminary data.</text>
</comment>
<evidence type="ECO:0000259" key="6">
    <source>
        <dbReference type="Pfam" id="PF02754"/>
    </source>
</evidence>